<evidence type="ECO:0000256" key="5">
    <source>
        <dbReference type="ARBA" id="ARBA00022825"/>
    </source>
</evidence>
<dbReference type="PRINTS" id="PR00722">
    <property type="entry name" value="CHYMOTRYPSIN"/>
</dbReference>
<dbReference type="InterPro" id="IPR018114">
    <property type="entry name" value="TRYPSIN_HIS"/>
</dbReference>
<dbReference type="Pfam" id="PF00089">
    <property type="entry name" value="Trypsin"/>
    <property type="match status" value="1"/>
</dbReference>
<dbReference type="Gene3D" id="2.40.10.10">
    <property type="entry name" value="Trypsin-like serine proteases"/>
    <property type="match status" value="3"/>
</dbReference>
<comment type="caution">
    <text evidence="12">The sequence shown here is derived from an EMBL/GenBank/DDBJ whole genome shotgun (WGS) entry which is preliminary data.</text>
</comment>
<keyword evidence="6" id="KW-1015">Disulfide bond</keyword>
<keyword evidence="4 9" id="KW-0378">Hydrolase</keyword>
<dbReference type="PANTHER" id="PTHR24252">
    <property type="entry name" value="ACROSIN-RELATED"/>
    <property type="match status" value="1"/>
</dbReference>
<dbReference type="AlphaFoldDB" id="A0AAV1KKK5"/>
<evidence type="ECO:0000313" key="12">
    <source>
        <dbReference type="EMBL" id="CAK1583598.1"/>
    </source>
</evidence>
<evidence type="ECO:0000313" key="13">
    <source>
        <dbReference type="Proteomes" id="UP001314205"/>
    </source>
</evidence>
<dbReference type="SMART" id="SM00020">
    <property type="entry name" value="Tryp_SPc"/>
    <property type="match status" value="1"/>
</dbReference>
<evidence type="ECO:0000256" key="8">
    <source>
        <dbReference type="ARBA" id="ARBA00024195"/>
    </source>
</evidence>
<protein>
    <recommendedName>
        <fullName evidence="11">Peptidase S1 domain-containing protein</fullName>
    </recommendedName>
</protein>
<dbReference type="PROSITE" id="PS00135">
    <property type="entry name" value="TRYPSIN_SER"/>
    <property type="match status" value="1"/>
</dbReference>
<reference evidence="12 13" key="1">
    <citation type="submission" date="2023-11" db="EMBL/GenBank/DDBJ databases">
        <authorList>
            <person name="Hedman E."/>
            <person name="Englund M."/>
            <person name="Stromberg M."/>
            <person name="Nyberg Akerstrom W."/>
            <person name="Nylinder S."/>
            <person name="Jareborg N."/>
            <person name="Kallberg Y."/>
            <person name="Kronander E."/>
        </authorList>
    </citation>
    <scope>NUCLEOTIDE SEQUENCE [LARGE SCALE GENOMIC DNA]</scope>
</reference>
<evidence type="ECO:0000256" key="1">
    <source>
        <dbReference type="ARBA" id="ARBA00004239"/>
    </source>
</evidence>
<keyword evidence="7" id="KW-0325">Glycoprotein</keyword>
<feature type="domain" description="Peptidase S1" evidence="11">
    <location>
        <begin position="50"/>
        <end position="303"/>
    </location>
</feature>
<keyword evidence="13" id="KW-1185">Reference proteome</keyword>
<dbReference type="GO" id="GO:0006508">
    <property type="term" value="P:proteolysis"/>
    <property type="evidence" value="ECO:0007669"/>
    <property type="project" value="UniProtKB-KW"/>
</dbReference>
<dbReference type="FunFam" id="2.40.10.10:FF:000036">
    <property type="entry name" value="Trypsin beta"/>
    <property type="match status" value="1"/>
</dbReference>
<evidence type="ECO:0000256" key="10">
    <source>
        <dbReference type="SAM" id="SignalP"/>
    </source>
</evidence>
<evidence type="ECO:0000256" key="3">
    <source>
        <dbReference type="ARBA" id="ARBA00022729"/>
    </source>
</evidence>
<comment type="similarity">
    <text evidence="8">Belongs to the peptidase S1 family. CLIP subfamily.</text>
</comment>
<dbReference type="SUPFAM" id="SSF50494">
    <property type="entry name" value="Trypsin-like serine proteases"/>
    <property type="match status" value="1"/>
</dbReference>
<accession>A0AAV1KKK5</accession>
<name>A0AAV1KKK5_9NEOP</name>
<dbReference type="Proteomes" id="UP001314205">
    <property type="component" value="Unassembled WGS sequence"/>
</dbReference>
<evidence type="ECO:0000256" key="7">
    <source>
        <dbReference type="ARBA" id="ARBA00023180"/>
    </source>
</evidence>
<dbReference type="InterPro" id="IPR001314">
    <property type="entry name" value="Peptidase_S1A"/>
</dbReference>
<gene>
    <name evidence="12" type="ORF">PARMNEM_LOCUS4972</name>
</gene>
<keyword evidence="5 9" id="KW-0720">Serine protease</keyword>
<dbReference type="InterPro" id="IPR033116">
    <property type="entry name" value="TRYPSIN_SER"/>
</dbReference>
<dbReference type="GO" id="GO:0005576">
    <property type="term" value="C:extracellular region"/>
    <property type="evidence" value="ECO:0007669"/>
    <property type="project" value="UniProtKB-SubCell"/>
</dbReference>
<feature type="chain" id="PRO_5043505655" description="Peptidase S1 domain-containing protein" evidence="10">
    <location>
        <begin position="20"/>
        <end position="303"/>
    </location>
</feature>
<organism evidence="12 13">
    <name type="scientific">Parnassius mnemosyne</name>
    <name type="common">clouded apollo</name>
    <dbReference type="NCBI Taxonomy" id="213953"/>
    <lineage>
        <taxon>Eukaryota</taxon>
        <taxon>Metazoa</taxon>
        <taxon>Ecdysozoa</taxon>
        <taxon>Arthropoda</taxon>
        <taxon>Hexapoda</taxon>
        <taxon>Insecta</taxon>
        <taxon>Pterygota</taxon>
        <taxon>Neoptera</taxon>
        <taxon>Endopterygota</taxon>
        <taxon>Lepidoptera</taxon>
        <taxon>Glossata</taxon>
        <taxon>Ditrysia</taxon>
        <taxon>Papilionoidea</taxon>
        <taxon>Papilionidae</taxon>
        <taxon>Parnassiinae</taxon>
        <taxon>Parnassini</taxon>
        <taxon>Parnassius</taxon>
        <taxon>Driopa</taxon>
    </lineage>
</organism>
<dbReference type="PROSITE" id="PS50240">
    <property type="entry name" value="TRYPSIN_DOM"/>
    <property type="match status" value="1"/>
</dbReference>
<comment type="subcellular location">
    <subcellularLocation>
        <location evidence="1">Secreted</location>
        <location evidence="1">Extracellular space</location>
    </subcellularLocation>
</comment>
<dbReference type="CDD" id="cd00190">
    <property type="entry name" value="Tryp_SPc"/>
    <property type="match status" value="1"/>
</dbReference>
<evidence type="ECO:0000259" key="11">
    <source>
        <dbReference type="PROSITE" id="PS50240"/>
    </source>
</evidence>
<dbReference type="InterPro" id="IPR009003">
    <property type="entry name" value="Peptidase_S1_PA"/>
</dbReference>
<proteinExistence type="inferred from homology"/>
<evidence type="ECO:0000256" key="2">
    <source>
        <dbReference type="ARBA" id="ARBA00022670"/>
    </source>
</evidence>
<evidence type="ECO:0000256" key="6">
    <source>
        <dbReference type="ARBA" id="ARBA00023157"/>
    </source>
</evidence>
<sequence length="303" mass="33388">MIQWKCTVISLVMSLVSHSITDDKWHQVVNHPAWLKLGSYECGLNAADRIIGGMNAALGQFPWILRLGYALPDEKELDWMCGGVLVTDQHLVTAAHCVETAEDGYQLVAVRAGEYDTRSNPDCQLEVCAPPYQDRGIKNIFSHPNFNKPQFHNDIAVITLETPLQLNDYVAPICLPQRDQLIDLQVGELVTVAGWGKMNMSTDERANILQFVSLPVVKPELCNFFGRGFKIADSEICAGAQHNKDACGGDSGGPLMKIFDTPEGPKSFLVGVVSFGPTVCGIKKPGVYTSVLYFLKWILDYIG</sequence>
<keyword evidence="2 9" id="KW-0645">Protease</keyword>
<feature type="signal peptide" evidence="10">
    <location>
        <begin position="1"/>
        <end position="19"/>
    </location>
</feature>
<dbReference type="InterPro" id="IPR043504">
    <property type="entry name" value="Peptidase_S1_PA_chymotrypsin"/>
</dbReference>
<dbReference type="PANTHER" id="PTHR24252:SF7">
    <property type="entry name" value="HYALIN"/>
    <property type="match status" value="1"/>
</dbReference>
<dbReference type="FunFam" id="2.40.10.10:FF:000028">
    <property type="entry name" value="Serine protease easter"/>
    <property type="match status" value="1"/>
</dbReference>
<dbReference type="EMBL" id="CAVLGL010000057">
    <property type="protein sequence ID" value="CAK1583598.1"/>
    <property type="molecule type" value="Genomic_DNA"/>
</dbReference>
<evidence type="ECO:0000256" key="9">
    <source>
        <dbReference type="RuleBase" id="RU363034"/>
    </source>
</evidence>
<dbReference type="InterPro" id="IPR001254">
    <property type="entry name" value="Trypsin_dom"/>
</dbReference>
<dbReference type="PROSITE" id="PS00134">
    <property type="entry name" value="TRYPSIN_HIS"/>
    <property type="match status" value="1"/>
</dbReference>
<dbReference type="GO" id="GO:0004252">
    <property type="term" value="F:serine-type endopeptidase activity"/>
    <property type="evidence" value="ECO:0007669"/>
    <property type="project" value="InterPro"/>
</dbReference>
<keyword evidence="3 10" id="KW-0732">Signal</keyword>
<evidence type="ECO:0000256" key="4">
    <source>
        <dbReference type="ARBA" id="ARBA00022801"/>
    </source>
</evidence>